<feature type="transmembrane region" description="Helical" evidence="8">
    <location>
        <begin position="125"/>
        <end position="148"/>
    </location>
</feature>
<feature type="transmembrane region" description="Helical" evidence="8">
    <location>
        <begin position="94"/>
        <end position="113"/>
    </location>
</feature>
<evidence type="ECO:0000256" key="5">
    <source>
        <dbReference type="ARBA" id="ARBA00022692"/>
    </source>
</evidence>
<comment type="similarity">
    <text evidence="2">Belongs to the auxin efflux carrier (TC 2.A.69) family.</text>
</comment>
<proteinExistence type="inferred from homology"/>
<organism evidence="9 10">
    <name type="scientific">Pseudooceanicola spongiae</name>
    <dbReference type="NCBI Taxonomy" id="2613965"/>
    <lineage>
        <taxon>Bacteria</taxon>
        <taxon>Pseudomonadati</taxon>
        <taxon>Pseudomonadota</taxon>
        <taxon>Alphaproteobacteria</taxon>
        <taxon>Rhodobacterales</taxon>
        <taxon>Paracoccaceae</taxon>
        <taxon>Pseudooceanicola</taxon>
    </lineage>
</organism>
<dbReference type="PANTHER" id="PTHR36838:SF3">
    <property type="entry name" value="TRANSPORTER AUXIN EFFLUX CARRIER EC FAMILY"/>
    <property type="match status" value="1"/>
</dbReference>
<dbReference type="KEGG" id="pshq:F3W81_18485"/>
<evidence type="ECO:0000256" key="3">
    <source>
        <dbReference type="ARBA" id="ARBA00022448"/>
    </source>
</evidence>
<evidence type="ECO:0000313" key="10">
    <source>
        <dbReference type="Proteomes" id="UP000594118"/>
    </source>
</evidence>
<feature type="transmembrane region" description="Helical" evidence="8">
    <location>
        <begin position="201"/>
        <end position="220"/>
    </location>
</feature>
<evidence type="ECO:0000256" key="1">
    <source>
        <dbReference type="ARBA" id="ARBA00004651"/>
    </source>
</evidence>
<feature type="transmembrane region" description="Helical" evidence="8">
    <location>
        <begin position="287"/>
        <end position="306"/>
    </location>
</feature>
<evidence type="ECO:0000256" key="8">
    <source>
        <dbReference type="SAM" id="Phobius"/>
    </source>
</evidence>
<keyword evidence="10" id="KW-1185">Reference proteome</keyword>
<feature type="transmembrane region" description="Helical" evidence="8">
    <location>
        <begin position="6"/>
        <end position="22"/>
    </location>
</feature>
<gene>
    <name evidence="9" type="ORF">F3W81_18485</name>
</gene>
<evidence type="ECO:0000313" key="9">
    <source>
        <dbReference type="EMBL" id="QOL82634.1"/>
    </source>
</evidence>
<comment type="subcellular location">
    <subcellularLocation>
        <location evidence="1">Cell membrane</location>
        <topology evidence="1">Multi-pass membrane protein</topology>
    </subcellularLocation>
</comment>
<feature type="transmembrane region" description="Helical" evidence="8">
    <location>
        <begin position="227"/>
        <end position="248"/>
    </location>
</feature>
<dbReference type="GO" id="GO:0005886">
    <property type="term" value="C:plasma membrane"/>
    <property type="evidence" value="ECO:0007669"/>
    <property type="project" value="UniProtKB-SubCell"/>
</dbReference>
<evidence type="ECO:0000256" key="7">
    <source>
        <dbReference type="ARBA" id="ARBA00023136"/>
    </source>
</evidence>
<keyword evidence="5 8" id="KW-0812">Transmembrane</keyword>
<keyword evidence="6 8" id="KW-1133">Transmembrane helix</keyword>
<dbReference type="Gene3D" id="1.20.1530.20">
    <property type="match status" value="2"/>
</dbReference>
<feature type="transmembrane region" description="Helical" evidence="8">
    <location>
        <begin position="168"/>
        <end position="189"/>
    </location>
</feature>
<evidence type="ECO:0000256" key="4">
    <source>
        <dbReference type="ARBA" id="ARBA00022475"/>
    </source>
</evidence>
<accession>A0A7L9WS07</accession>
<dbReference type="InterPro" id="IPR004776">
    <property type="entry name" value="Mem_transp_PIN-like"/>
</dbReference>
<protein>
    <submittedName>
        <fullName evidence="9">AEC family transporter</fullName>
    </submittedName>
</protein>
<dbReference type="RefSeq" id="WP_193080895.1">
    <property type="nucleotide sequence ID" value="NZ_CP045201.1"/>
</dbReference>
<evidence type="ECO:0000256" key="2">
    <source>
        <dbReference type="ARBA" id="ARBA00010145"/>
    </source>
</evidence>
<dbReference type="GO" id="GO:0055085">
    <property type="term" value="P:transmembrane transport"/>
    <property type="evidence" value="ECO:0007669"/>
    <property type="project" value="InterPro"/>
</dbReference>
<dbReference type="InterPro" id="IPR038770">
    <property type="entry name" value="Na+/solute_symporter_sf"/>
</dbReference>
<dbReference type="EMBL" id="CP045201">
    <property type="protein sequence ID" value="QOL82634.1"/>
    <property type="molecule type" value="Genomic_DNA"/>
</dbReference>
<sequence length="310" mass="33400">MSALFNIVLPVFLIIGAGYVTTRMRLLKMSAVEGLLSFTQNFAFPCLLFRAISTFDIGAQFHAPLLISFYTAAIICFVLGLVGARLLGRDAQDSVVIGFCCLFSNSMMLGVPITERAFGPDALGANFAIISVHAPICYVIGIVSMEYVRAGGTGLPVLSLIRRIIRQILSNPLVVALFLGFIVNLTHLYIPAPVAEALDMIARAALPSALFAVGGVLVQYKLEGDWRLIGMICLITLMVHPALTWIFGSLGGLDRDAFRSAVLTASVAPGINTYVFANLYDRGKRSAASSLLIATGVCLFTVWFWLSVLP</sequence>
<feature type="transmembrane region" description="Helical" evidence="8">
    <location>
        <begin position="260"/>
        <end position="280"/>
    </location>
</feature>
<evidence type="ECO:0000256" key="6">
    <source>
        <dbReference type="ARBA" id="ARBA00022989"/>
    </source>
</evidence>
<dbReference type="Proteomes" id="UP000594118">
    <property type="component" value="Chromosome"/>
</dbReference>
<reference evidence="9 10" key="1">
    <citation type="submission" date="2019-10" db="EMBL/GenBank/DDBJ databases">
        <title>Pseudopuniceibacterium sp. HQ09 islated from Antarctica.</title>
        <authorList>
            <person name="Liao L."/>
            <person name="Su S."/>
            <person name="Chen B."/>
            <person name="Yu Y."/>
        </authorList>
    </citation>
    <scope>NUCLEOTIDE SEQUENCE [LARGE SCALE GENOMIC DNA]</scope>
    <source>
        <strain evidence="9 10">HQ09</strain>
    </source>
</reference>
<keyword evidence="4" id="KW-1003">Cell membrane</keyword>
<dbReference type="PANTHER" id="PTHR36838">
    <property type="entry name" value="AUXIN EFFLUX CARRIER FAMILY PROTEIN"/>
    <property type="match status" value="1"/>
</dbReference>
<feature type="transmembrane region" description="Helical" evidence="8">
    <location>
        <begin position="65"/>
        <end position="87"/>
    </location>
</feature>
<name>A0A7L9WS07_9RHOB</name>
<keyword evidence="3" id="KW-0813">Transport</keyword>
<dbReference type="AlphaFoldDB" id="A0A7L9WS07"/>
<dbReference type="Pfam" id="PF03547">
    <property type="entry name" value="Mem_trans"/>
    <property type="match status" value="1"/>
</dbReference>
<keyword evidence="7 8" id="KW-0472">Membrane</keyword>